<dbReference type="FunFam" id="3.30.40.10:FF:000388">
    <property type="entry name" value="Putative RING zinc finger domain superfamily protein"/>
    <property type="match status" value="1"/>
</dbReference>
<evidence type="ECO:0000256" key="1">
    <source>
        <dbReference type="ARBA" id="ARBA00000900"/>
    </source>
</evidence>
<feature type="region of interest" description="Disordered" evidence="11">
    <location>
        <begin position="422"/>
        <end position="473"/>
    </location>
</feature>
<keyword evidence="13" id="KW-0732">Signal</keyword>
<dbReference type="GO" id="GO:0008270">
    <property type="term" value="F:zinc ion binding"/>
    <property type="evidence" value="ECO:0007669"/>
    <property type="project" value="UniProtKB-KW"/>
</dbReference>
<dbReference type="Gene3D" id="3.30.40.10">
    <property type="entry name" value="Zinc/RING finger domain, C3HC4 (zinc finger)"/>
    <property type="match status" value="1"/>
</dbReference>
<dbReference type="PROSITE" id="PS50089">
    <property type="entry name" value="ZF_RING_2"/>
    <property type="match status" value="1"/>
</dbReference>
<sequence>MGSRRALRKRSVALAALALLLTQQHALAHATSSSGASTSATSTSATSSSSSFATRFSSAILRGAGRWMEIIFPSDPSYLPSFVDGSFESTFHLPTDDENATPGGGLFGDGDTTFAWGGSTLEVVKTQARYVTRPAAFGPHITADEGQRGSLLPISDFYLKPAAQAATKEPWNADVACPYRGGPGWKEGEDGTDLGRLSDSDDSDLAVQGVAVINASPAIPVRPPSDWVALVERGGGCSFAAKVRVSQALGAKAVVVGDAPSASWRPSPGGSDAEDPGLAGRLLTMFAPGDTSDIRIPSTFITRPSYVDLRRLVEELAREQHKKREWCLKHADQCHTPEGGKGPRSKGLDIILGRDDIMWEWPLIDLALMLLLLPSFMTILTVIVHRIRLARQRKKDRAPEVVVLSLPCLIWRANGQPWEKVEGNDSDLPISNASPGQASASASSSAAAAPSVVSPPTSARQTDEEAGPSDPARTTVVTPLAERAHATASAAASAPNPSHAHLPPGRSYYSCDECAICLDNFVDGDQVRVLPCGHIFHRSEIDDWLVRIRKVCPICKRDVTVPVPPAPPAGSVVASPSIDPTQGTAQETPALATQPLIDARTAPEQRPSSATSGALSVPTESTPLLGSSGQPEARS</sequence>
<keyword evidence="5" id="KW-0479">Metal-binding</keyword>
<dbReference type="PANTHER" id="PTHR47168:SF1">
    <property type="entry name" value="OS02G0798600 PROTEIN"/>
    <property type="match status" value="1"/>
</dbReference>
<dbReference type="Proteomes" id="UP000245783">
    <property type="component" value="Unassembled WGS sequence"/>
</dbReference>
<dbReference type="InParanoid" id="A0A316VZJ9"/>
<dbReference type="SUPFAM" id="SSF52025">
    <property type="entry name" value="PA domain"/>
    <property type="match status" value="1"/>
</dbReference>
<dbReference type="CDD" id="cd16473">
    <property type="entry name" value="RING-H2_RNF103"/>
    <property type="match status" value="1"/>
</dbReference>
<dbReference type="SUPFAM" id="SSF57850">
    <property type="entry name" value="RING/U-box"/>
    <property type="match status" value="1"/>
</dbReference>
<dbReference type="InterPro" id="IPR046450">
    <property type="entry name" value="PA_dom_sf"/>
</dbReference>
<dbReference type="AlphaFoldDB" id="A0A316VZJ9"/>
<feature type="compositionally biased region" description="Low complexity" evidence="11">
    <location>
        <begin position="433"/>
        <end position="459"/>
    </location>
</feature>
<protein>
    <recommendedName>
        <fullName evidence="3">RING-type E3 ubiquitin transferase</fullName>
        <ecNumber evidence="3">2.3.2.27</ecNumber>
    </recommendedName>
</protein>
<dbReference type="Pfam" id="PF13639">
    <property type="entry name" value="zf-RING_2"/>
    <property type="match status" value="1"/>
</dbReference>
<comment type="subcellular location">
    <subcellularLocation>
        <location evidence="2">Membrane</location>
        <topology evidence="2">Single-pass membrane protein</topology>
    </subcellularLocation>
</comment>
<feature type="domain" description="RING-type" evidence="14">
    <location>
        <begin position="514"/>
        <end position="556"/>
    </location>
</feature>
<dbReference type="InterPro" id="IPR003137">
    <property type="entry name" value="PA_domain"/>
</dbReference>
<dbReference type="SMART" id="SM00184">
    <property type="entry name" value="RING"/>
    <property type="match status" value="1"/>
</dbReference>
<keyword evidence="6 10" id="KW-0863">Zinc-finger</keyword>
<keyword evidence="4 12" id="KW-0812">Transmembrane</keyword>
<name>A0A316VZJ9_9BASI</name>
<feature type="compositionally biased region" description="Polar residues" evidence="11">
    <location>
        <begin position="578"/>
        <end position="587"/>
    </location>
</feature>
<dbReference type="OrthoDB" id="8062037at2759"/>
<dbReference type="STRING" id="1522189.A0A316VZJ9"/>
<keyword evidence="7" id="KW-0862">Zinc</keyword>
<dbReference type="InterPro" id="IPR051653">
    <property type="entry name" value="E3_ligase_sorting_rcpt"/>
</dbReference>
<dbReference type="Pfam" id="PF02225">
    <property type="entry name" value="PA"/>
    <property type="match status" value="1"/>
</dbReference>
<evidence type="ECO:0000256" key="4">
    <source>
        <dbReference type="ARBA" id="ARBA00022692"/>
    </source>
</evidence>
<feature type="compositionally biased region" description="Polar residues" evidence="11">
    <location>
        <begin position="606"/>
        <end position="635"/>
    </location>
</feature>
<evidence type="ECO:0000256" key="7">
    <source>
        <dbReference type="ARBA" id="ARBA00022833"/>
    </source>
</evidence>
<dbReference type="PANTHER" id="PTHR47168">
    <property type="entry name" value="RING ZINC FINGER DOMAIN SUPERFAMILY PROTEIN-RELATED"/>
    <property type="match status" value="1"/>
</dbReference>
<evidence type="ECO:0000256" key="9">
    <source>
        <dbReference type="ARBA" id="ARBA00023136"/>
    </source>
</evidence>
<evidence type="ECO:0000259" key="14">
    <source>
        <dbReference type="PROSITE" id="PS50089"/>
    </source>
</evidence>
<dbReference type="EC" id="2.3.2.27" evidence="3"/>
<dbReference type="InterPro" id="IPR013083">
    <property type="entry name" value="Znf_RING/FYVE/PHD"/>
</dbReference>
<feature type="chain" id="PRO_5016407873" description="RING-type E3 ubiquitin transferase" evidence="13">
    <location>
        <begin position="29"/>
        <end position="635"/>
    </location>
</feature>
<dbReference type="Gene3D" id="3.50.30.30">
    <property type="match status" value="1"/>
</dbReference>
<evidence type="ECO:0000256" key="5">
    <source>
        <dbReference type="ARBA" id="ARBA00022723"/>
    </source>
</evidence>
<dbReference type="GeneID" id="37035652"/>
<gene>
    <name evidence="15" type="ORF">IE81DRAFT_322927</name>
</gene>
<feature type="transmembrane region" description="Helical" evidence="12">
    <location>
        <begin position="366"/>
        <end position="387"/>
    </location>
</feature>
<evidence type="ECO:0000256" key="11">
    <source>
        <dbReference type="SAM" id="MobiDB-lite"/>
    </source>
</evidence>
<dbReference type="GO" id="GO:0061630">
    <property type="term" value="F:ubiquitin protein ligase activity"/>
    <property type="evidence" value="ECO:0007669"/>
    <property type="project" value="UniProtKB-EC"/>
</dbReference>
<organism evidence="15 16">
    <name type="scientific">Ceraceosorus guamensis</name>
    <dbReference type="NCBI Taxonomy" id="1522189"/>
    <lineage>
        <taxon>Eukaryota</taxon>
        <taxon>Fungi</taxon>
        <taxon>Dikarya</taxon>
        <taxon>Basidiomycota</taxon>
        <taxon>Ustilaginomycotina</taxon>
        <taxon>Exobasidiomycetes</taxon>
        <taxon>Ceraceosorales</taxon>
        <taxon>Ceraceosoraceae</taxon>
        <taxon>Ceraceosorus</taxon>
    </lineage>
</organism>
<evidence type="ECO:0000256" key="10">
    <source>
        <dbReference type="PROSITE-ProRule" id="PRU00175"/>
    </source>
</evidence>
<dbReference type="EMBL" id="KZ819374">
    <property type="protein sequence ID" value="PWN43006.1"/>
    <property type="molecule type" value="Genomic_DNA"/>
</dbReference>
<comment type="catalytic activity">
    <reaction evidence="1">
        <text>S-ubiquitinyl-[E2 ubiquitin-conjugating enzyme]-L-cysteine + [acceptor protein]-L-lysine = [E2 ubiquitin-conjugating enzyme]-L-cysteine + N(6)-ubiquitinyl-[acceptor protein]-L-lysine.</text>
        <dbReference type="EC" id="2.3.2.27"/>
    </reaction>
</comment>
<dbReference type="RefSeq" id="XP_025370166.1">
    <property type="nucleotide sequence ID" value="XM_025513782.1"/>
</dbReference>
<evidence type="ECO:0000256" key="8">
    <source>
        <dbReference type="ARBA" id="ARBA00022989"/>
    </source>
</evidence>
<evidence type="ECO:0000256" key="2">
    <source>
        <dbReference type="ARBA" id="ARBA00004167"/>
    </source>
</evidence>
<keyword evidence="9 12" id="KW-0472">Membrane</keyword>
<dbReference type="InterPro" id="IPR001841">
    <property type="entry name" value="Znf_RING"/>
</dbReference>
<evidence type="ECO:0000313" key="15">
    <source>
        <dbReference type="EMBL" id="PWN43006.1"/>
    </source>
</evidence>
<evidence type="ECO:0000256" key="6">
    <source>
        <dbReference type="ARBA" id="ARBA00022771"/>
    </source>
</evidence>
<reference evidence="15 16" key="1">
    <citation type="journal article" date="2018" name="Mol. Biol. Evol.">
        <title>Broad Genomic Sampling Reveals a Smut Pathogenic Ancestry of the Fungal Clade Ustilaginomycotina.</title>
        <authorList>
            <person name="Kijpornyongpan T."/>
            <person name="Mondo S.J."/>
            <person name="Barry K."/>
            <person name="Sandor L."/>
            <person name="Lee J."/>
            <person name="Lipzen A."/>
            <person name="Pangilinan J."/>
            <person name="LaButti K."/>
            <person name="Hainaut M."/>
            <person name="Henrissat B."/>
            <person name="Grigoriev I.V."/>
            <person name="Spatafora J.W."/>
            <person name="Aime M.C."/>
        </authorList>
    </citation>
    <scope>NUCLEOTIDE SEQUENCE [LARGE SCALE GENOMIC DNA]</scope>
    <source>
        <strain evidence="15 16">MCA 4658</strain>
    </source>
</reference>
<keyword evidence="16" id="KW-1185">Reference proteome</keyword>
<keyword evidence="8 12" id="KW-1133">Transmembrane helix</keyword>
<proteinExistence type="predicted"/>
<evidence type="ECO:0000256" key="3">
    <source>
        <dbReference type="ARBA" id="ARBA00012483"/>
    </source>
</evidence>
<dbReference type="GO" id="GO:0016020">
    <property type="term" value="C:membrane"/>
    <property type="evidence" value="ECO:0007669"/>
    <property type="project" value="UniProtKB-SubCell"/>
</dbReference>
<evidence type="ECO:0000256" key="13">
    <source>
        <dbReference type="SAM" id="SignalP"/>
    </source>
</evidence>
<evidence type="ECO:0000313" key="16">
    <source>
        <dbReference type="Proteomes" id="UP000245783"/>
    </source>
</evidence>
<feature type="signal peptide" evidence="13">
    <location>
        <begin position="1"/>
        <end position="28"/>
    </location>
</feature>
<evidence type="ECO:0000256" key="12">
    <source>
        <dbReference type="SAM" id="Phobius"/>
    </source>
</evidence>
<feature type="region of interest" description="Disordered" evidence="11">
    <location>
        <begin position="565"/>
        <end position="635"/>
    </location>
</feature>
<accession>A0A316VZJ9</accession>